<dbReference type="PATRIC" id="fig|1179773.3.peg.6067"/>
<dbReference type="InterPro" id="IPR019888">
    <property type="entry name" value="Tscrpt_reg_AsnC-like"/>
</dbReference>
<dbReference type="SUPFAM" id="SSF46785">
    <property type="entry name" value="Winged helix' DNA-binding domain"/>
    <property type="match status" value="1"/>
</dbReference>
<dbReference type="InterPro" id="IPR001845">
    <property type="entry name" value="HTH_ArsR_DNA-bd_dom"/>
</dbReference>
<dbReference type="InterPro" id="IPR019887">
    <property type="entry name" value="Tscrpt_reg_AsnC/Lrp_C"/>
</dbReference>
<dbReference type="EMBL" id="HE804045">
    <property type="protein sequence ID" value="CCH33279.1"/>
    <property type="molecule type" value="Genomic_DNA"/>
</dbReference>
<feature type="domain" description="Transcription regulator AsnC/Lrp ligand binding" evidence="5">
    <location>
        <begin position="74"/>
        <end position="140"/>
    </location>
</feature>
<dbReference type="Gene3D" id="3.30.70.920">
    <property type="match status" value="2"/>
</dbReference>
<keyword evidence="8" id="KW-1185">Reference proteome</keyword>
<evidence type="ECO:0000259" key="5">
    <source>
        <dbReference type="Pfam" id="PF01037"/>
    </source>
</evidence>
<dbReference type="HOGENOM" id="CLU_044190_1_0_11"/>
<protein>
    <submittedName>
        <fullName evidence="7">Transcriptional regulator, AsnC family</fullName>
    </submittedName>
</protein>
<dbReference type="InterPro" id="IPR036388">
    <property type="entry name" value="WH-like_DNA-bd_sf"/>
</dbReference>
<dbReference type="SUPFAM" id="SSF54909">
    <property type="entry name" value="Dimeric alpha+beta barrel"/>
    <property type="match status" value="2"/>
</dbReference>
<dbReference type="BioCyc" id="SESP1179773:BN6_RS28990-MONOMER"/>
<evidence type="ECO:0000313" key="7">
    <source>
        <dbReference type="EMBL" id="CCH33279.1"/>
    </source>
</evidence>
<keyword evidence="3" id="KW-0804">Transcription</keyword>
<dbReference type="eggNOG" id="COG1522">
    <property type="taxonomic scope" value="Bacteria"/>
</dbReference>
<evidence type="ECO:0000256" key="2">
    <source>
        <dbReference type="ARBA" id="ARBA00023125"/>
    </source>
</evidence>
<keyword evidence="1" id="KW-0805">Transcription regulation</keyword>
<dbReference type="STRING" id="1179773.BN6_60230"/>
<keyword evidence="2" id="KW-0238">DNA-binding</keyword>
<evidence type="ECO:0000259" key="4">
    <source>
        <dbReference type="Pfam" id="PF01022"/>
    </source>
</evidence>
<dbReference type="Proteomes" id="UP000006281">
    <property type="component" value="Chromosome"/>
</dbReference>
<dbReference type="GO" id="GO:0043565">
    <property type="term" value="F:sequence-specific DNA binding"/>
    <property type="evidence" value="ECO:0007669"/>
    <property type="project" value="InterPro"/>
</dbReference>
<dbReference type="PANTHER" id="PTHR30154">
    <property type="entry name" value="LEUCINE-RESPONSIVE REGULATORY PROTEIN"/>
    <property type="match status" value="1"/>
</dbReference>
<dbReference type="InterPro" id="IPR036390">
    <property type="entry name" value="WH_DNA-bd_sf"/>
</dbReference>
<dbReference type="GO" id="GO:0005829">
    <property type="term" value="C:cytosol"/>
    <property type="evidence" value="ECO:0007669"/>
    <property type="project" value="TreeGrafter"/>
</dbReference>
<proteinExistence type="predicted"/>
<feature type="domain" description="HTH arsR-type" evidence="4">
    <location>
        <begin position="180"/>
        <end position="221"/>
    </location>
</feature>
<dbReference type="CDD" id="cd00090">
    <property type="entry name" value="HTH_ARSR"/>
    <property type="match status" value="1"/>
</dbReference>
<dbReference type="Pfam" id="PF01022">
    <property type="entry name" value="HTH_5"/>
    <property type="match status" value="1"/>
</dbReference>
<name>K0K8V9_SACES</name>
<feature type="domain" description="Transcription regulator AsnC/Lrp ligand binding" evidence="5">
    <location>
        <begin position="248"/>
        <end position="303"/>
    </location>
</feature>
<accession>K0K8V9</accession>
<evidence type="ECO:0000256" key="3">
    <source>
        <dbReference type="ARBA" id="ARBA00023163"/>
    </source>
</evidence>
<evidence type="ECO:0000259" key="6">
    <source>
        <dbReference type="Pfam" id="PF13404"/>
    </source>
</evidence>
<organism evidence="7 8">
    <name type="scientific">Saccharothrix espanaensis (strain ATCC 51144 / DSM 44229 / JCM 9112 / NBRC 15066 / NRRL 15764)</name>
    <dbReference type="NCBI Taxonomy" id="1179773"/>
    <lineage>
        <taxon>Bacteria</taxon>
        <taxon>Bacillati</taxon>
        <taxon>Actinomycetota</taxon>
        <taxon>Actinomycetes</taxon>
        <taxon>Pseudonocardiales</taxon>
        <taxon>Pseudonocardiaceae</taxon>
        <taxon>Saccharothrix</taxon>
    </lineage>
</organism>
<dbReference type="Gene3D" id="1.10.10.10">
    <property type="entry name" value="Winged helix-like DNA-binding domain superfamily/Winged helix DNA-binding domain"/>
    <property type="match status" value="2"/>
</dbReference>
<dbReference type="Pfam" id="PF01037">
    <property type="entry name" value="AsnC_trans_reg"/>
    <property type="match status" value="2"/>
</dbReference>
<dbReference type="AlphaFoldDB" id="K0K8V9"/>
<dbReference type="GO" id="GO:0003700">
    <property type="term" value="F:DNA-binding transcription factor activity"/>
    <property type="evidence" value="ECO:0007669"/>
    <property type="project" value="InterPro"/>
</dbReference>
<dbReference type="Pfam" id="PF13404">
    <property type="entry name" value="HTH_AsnC-type"/>
    <property type="match status" value="1"/>
</dbReference>
<dbReference type="SMART" id="SM00344">
    <property type="entry name" value="HTH_ASNC"/>
    <property type="match status" value="1"/>
</dbReference>
<reference evidence="7 8" key="1">
    <citation type="journal article" date="2012" name="BMC Genomics">
        <title>Complete genome sequence of Saccharothrix espanaensis DSM 44229T and comparison to the other completely sequenced Pseudonocardiaceae.</title>
        <authorList>
            <person name="Strobel T."/>
            <person name="Al-Dilaimi A."/>
            <person name="Blom J."/>
            <person name="Gessner A."/>
            <person name="Kalinowski J."/>
            <person name="Luzhetska M."/>
            <person name="Puhler A."/>
            <person name="Szczepanowski R."/>
            <person name="Bechthold A."/>
            <person name="Ruckert C."/>
        </authorList>
    </citation>
    <scope>NUCLEOTIDE SEQUENCE [LARGE SCALE GENOMIC DNA]</scope>
    <source>
        <strain evidence="8">ATCC 51144 / DSM 44229 / JCM 9112 / NBRC 15066 / NRRL 15764</strain>
    </source>
</reference>
<gene>
    <name evidence="7" type="ordered locus">BN6_60230</name>
</gene>
<dbReference type="GO" id="GO:0043200">
    <property type="term" value="P:response to amino acid"/>
    <property type="evidence" value="ECO:0007669"/>
    <property type="project" value="TreeGrafter"/>
</dbReference>
<sequence>MQDSLIPDETDLKIIHAVQADPRAAWRDVGTLLKIDPATAARRWQALRDARLVQVTAYPTVATWAQDHCNAFIELDIEPAARGRAVRELAQVPQIVAISVISSGRDLFLTVLTSDLEALSDLVLRRLHGLAGVRGTRTCTATTVYGEGADWRFGSLAAQSPPRPPRAPARNGAVWKPRYRELLRELADGRRTAADIAKGTGQNPATVRRWFNELVDANLISFRCEVARHITGRPIAATFWARVPPDLLDRTGAALSTLPEVRLCAAVTGSDNLVMTLWLRSLGDIQRFEVQLARKLPHLTLTDRAVTLHQAKRMGCLLDDTGRITGVVPIDPWAPDRPGERPGPDR</sequence>
<dbReference type="InterPro" id="IPR011991">
    <property type="entry name" value="ArsR-like_HTH"/>
</dbReference>
<dbReference type="InterPro" id="IPR011008">
    <property type="entry name" value="Dimeric_a/b-barrel"/>
</dbReference>
<feature type="domain" description="HTH asnC-type" evidence="6">
    <location>
        <begin position="8"/>
        <end position="48"/>
    </location>
</feature>
<dbReference type="InterPro" id="IPR000485">
    <property type="entry name" value="AsnC-type_HTH_dom"/>
</dbReference>
<dbReference type="KEGG" id="sesp:BN6_60230"/>
<dbReference type="PANTHER" id="PTHR30154:SF34">
    <property type="entry name" value="TRANSCRIPTIONAL REGULATOR AZLB"/>
    <property type="match status" value="1"/>
</dbReference>
<dbReference type="OrthoDB" id="4050641at2"/>
<evidence type="ECO:0000256" key="1">
    <source>
        <dbReference type="ARBA" id="ARBA00023015"/>
    </source>
</evidence>
<evidence type="ECO:0000313" key="8">
    <source>
        <dbReference type="Proteomes" id="UP000006281"/>
    </source>
</evidence>